<dbReference type="OrthoDB" id="8454826at2"/>
<feature type="signal peptide" evidence="5">
    <location>
        <begin position="1"/>
        <end position="23"/>
    </location>
</feature>
<gene>
    <name evidence="7" type="ORF">SAMN05444320_11825</name>
</gene>
<keyword evidence="8" id="KW-1185">Reference proteome</keyword>
<dbReference type="InterPro" id="IPR001638">
    <property type="entry name" value="Solute-binding_3/MltF_N"/>
</dbReference>
<evidence type="ECO:0000256" key="3">
    <source>
        <dbReference type="ARBA" id="ARBA00022729"/>
    </source>
</evidence>
<reference evidence="7 8" key="1">
    <citation type="submission" date="2016-11" db="EMBL/GenBank/DDBJ databases">
        <authorList>
            <person name="Jaros S."/>
            <person name="Januszkiewicz K."/>
            <person name="Wedrychowicz H."/>
        </authorList>
    </citation>
    <scope>NUCLEOTIDE SEQUENCE [LARGE SCALE GENOMIC DNA]</scope>
    <source>
        <strain evidence="7 8">DSM 44523</strain>
    </source>
</reference>
<name>A0A1M5PDX1_STRHI</name>
<accession>A0A1M5PDX1</accession>
<evidence type="ECO:0000259" key="6">
    <source>
        <dbReference type="SMART" id="SM00062"/>
    </source>
</evidence>
<dbReference type="PROSITE" id="PS51257">
    <property type="entry name" value="PROKAR_LIPOPROTEIN"/>
    <property type="match status" value="1"/>
</dbReference>
<evidence type="ECO:0000256" key="5">
    <source>
        <dbReference type="SAM" id="SignalP"/>
    </source>
</evidence>
<dbReference type="Proteomes" id="UP000184501">
    <property type="component" value="Unassembled WGS sequence"/>
</dbReference>
<dbReference type="PANTHER" id="PTHR35936:SF19">
    <property type="entry name" value="AMINO-ACID-BINDING PROTEIN YXEM-RELATED"/>
    <property type="match status" value="1"/>
</dbReference>
<sequence>MGPRSLVVTLVVAGCAALTAAAAAPVDPPPRSRLDVVTARGELRVCSTGDYPPFTHLDPETGEWSGIDVEMARDLAARLRVRATMVRTTWKTLTDDFVAGCDIGVGGISVTPERARKAAYSKHSFVDGKAPVARCADVDRFTTLDQIDQPGTRVVVNPGGTNEQFARANFRRAAITVHPDNTTIFDEILTGRADVMVTDAAEGRYQSRRRPGLCAVRPDEPFTRTEKAYLLPLGDAVFQRWVHQWLDRALHDGTYHRITTPWTG</sequence>
<dbReference type="GO" id="GO:0030313">
    <property type="term" value="C:cell envelope"/>
    <property type="evidence" value="ECO:0007669"/>
    <property type="project" value="UniProtKB-SubCell"/>
</dbReference>
<feature type="chain" id="PRO_5012251710" evidence="5">
    <location>
        <begin position="24"/>
        <end position="264"/>
    </location>
</feature>
<evidence type="ECO:0000256" key="4">
    <source>
        <dbReference type="RuleBase" id="RU003744"/>
    </source>
</evidence>
<evidence type="ECO:0000256" key="2">
    <source>
        <dbReference type="ARBA" id="ARBA00010333"/>
    </source>
</evidence>
<comment type="similarity">
    <text evidence="2 4">Belongs to the bacterial solute-binding protein 3 family.</text>
</comment>
<dbReference type="Gene3D" id="3.40.190.10">
    <property type="entry name" value="Periplasmic binding protein-like II"/>
    <property type="match status" value="2"/>
</dbReference>
<dbReference type="STRING" id="2017.SAMN05444320_11825"/>
<protein>
    <submittedName>
        <fullName evidence="7">Cyclohexadienyl dehydratase</fullName>
    </submittedName>
</protein>
<dbReference type="SMART" id="SM00062">
    <property type="entry name" value="PBPb"/>
    <property type="match status" value="1"/>
</dbReference>
<dbReference type="InterPro" id="IPR018313">
    <property type="entry name" value="SBP_3_CS"/>
</dbReference>
<proteinExistence type="inferred from homology"/>
<evidence type="ECO:0000313" key="7">
    <source>
        <dbReference type="EMBL" id="SHG99980.1"/>
    </source>
</evidence>
<dbReference type="PROSITE" id="PS01039">
    <property type="entry name" value="SBP_BACTERIAL_3"/>
    <property type="match status" value="1"/>
</dbReference>
<evidence type="ECO:0000256" key="1">
    <source>
        <dbReference type="ARBA" id="ARBA00004196"/>
    </source>
</evidence>
<dbReference type="EMBL" id="FQVN01000018">
    <property type="protein sequence ID" value="SHG99980.1"/>
    <property type="molecule type" value="Genomic_DNA"/>
</dbReference>
<dbReference type="PANTHER" id="PTHR35936">
    <property type="entry name" value="MEMBRANE-BOUND LYTIC MUREIN TRANSGLYCOSYLASE F"/>
    <property type="match status" value="1"/>
</dbReference>
<dbReference type="AlphaFoldDB" id="A0A1M5PDX1"/>
<comment type="subcellular location">
    <subcellularLocation>
        <location evidence="1">Cell envelope</location>
    </subcellularLocation>
</comment>
<keyword evidence="3 5" id="KW-0732">Signal</keyword>
<dbReference type="SUPFAM" id="SSF53850">
    <property type="entry name" value="Periplasmic binding protein-like II"/>
    <property type="match status" value="1"/>
</dbReference>
<feature type="domain" description="Solute-binding protein family 3/N-terminal" evidence="6">
    <location>
        <begin position="42"/>
        <end position="264"/>
    </location>
</feature>
<dbReference type="Pfam" id="PF00497">
    <property type="entry name" value="SBP_bac_3"/>
    <property type="match status" value="1"/>
</dbReference>
<organism evidence="7 8">
    <name type="scientific">Streptoalloteichus hindustanus</name>
    <dbReference type="NCBI Taxonomy" id="2017"/>
    <lineage>
        <taxon>Bacteria</taxon>
        <taxon>Bacillati</taxon>
        <taxon>Actinomycetota</taxon>
        <taxon>Actinomycetes</taxon>
        <taxon>Pseudonocardiales</taxon>
        <taxon>Pseudonocardiaceae</taxon>
        <taxon>Streptoalloteichus</taxon>
    </lineage>
</organism>
<evidence type="ECO:0000313" key="8">
    <source>
        <dbReference type="Proteomes" id="UP000184501"/>
    </source>
</evidence>